<name>A0A382G7N7_9ZZZZ</name>
<feature type="non-terminal residue" evidence="1">
    <location>
        <position position="1"/>
    </location>
</feature>
<gene>
    <name evidence="1" type="ORF">METZ01_LOCUS224140</name>
</gene>
<reference evidence="1" key="1">
    <citation type="submission" date="2018-05" db="EMBL/GenBank/DDBJ databases">
        <authorList>
            <person name="Lanie J.A."/>
            <person name="Ng W.-L."/>
            <person name="Kazmierczak K.M."/>
            <person name="Andrzejewski T.M."/>
            <person name="Davidsen T.M."/>
            <person name="Wayne K.J."/>
            <person name="Tettelin H."/>
            <person name="Glass J.I."/>
            <person name="Rusch D."/>
            <person name="Podicherti R."/>
            <person name="Tsui H.-C.T."/>
            <person name="Winkler M.E."/>
        </authorList>
    </citation>
    <scope>NUCLEOTIDE SEQUENCE</scope>
</reference>
<sequence length="69" mass="8029">VLEQVEPEEPQEILEEENVVDDMDAPIEDIYTDASTYYFDQEKKDIPVPDRHSFLEDIIEQLQDSGLSD</sequence>
<organism evidence="1">
    <name type="scientific">marine metagenome</name>
    <dbReference type="NCBI Taxonomy" id="408172"/>
    <lineage>
        <taxon>unclassified sequences</taxon>
        <taxon>metagenomes</taxon>
        <taxon>ecological metagenomes</taxon>
    </lineage>
</organism>
<accession>A0A382G7N7</accession>
<dbReference type="AlphaFoldDB" id="A0A382G7N7"/>
<proteinExistence type="predicted"/>
<evidence type="ECO:0000313" key="1">
    <source>
        <dbReference type="EMBL" id="SVB71286.1"/>
    </source>
</evidence>
<dbReference type="EMBL" id="UINC01054040">
    <property type="protein sequence ID" value="SVB71286.1"/>
    <property type="molecule type" value="Genomic_DNA"/>
</dbReference>
<feature type="non-terminal residue" evidence="1">
    <location>
        <position position="69"/>
    </location>
</feature>
<protein>
    <submittedName>
        <fullName evidence="1">Uncharacterized protein</fullName>
    </submittedName>
</protein>